<name>A0A5C1ADM4_9BACT</name>
<dbReference type="EMBL" id="CP042425">
    <property type="protein sequence ID" value="QEL15158.1"/>
    <property type="molecule type" value="Genomic_DNA"/>
</dbReference>
<reference evidence="3" key="1">
    <citation type="submission" date="2019-08" db="EMBL/GenBank/DDBJ databases">
        <title>Limnoglobus roseus gen. nov., sp. nov., a novel freshwater planctomycete with a giant genome from the family Gemmataceae.</title>
        <authorList>
            <person name="Kulichevskaya I.S."/>
            <person name="Naumoff D.G."/>
            <person name="Miroshnikov K."/>
            <person name="Ivanova A."/>
            <person name="Philippov D.A."/>
            <person name="Hakobyan A."/>
            <person name="Rijpstra I.C."/>
            <person name="Sinninghe Damste J.S."/>
            <person name="Liesack W."/>
            <person name="Dedysh S.N."/>
        </authorList>
    </citation>
    <scope>NUCLEOTIDE SEQUENCE [LARGE SCALE GENOMIC DNA]</scope>
    <source>
        <strain evidence="3">PX52</strain>
    </source>
</reference>
<gene>
    <name evidence="2" type="ORF">PX52LOC_02068</name>
</gene>
<dbReference type="KEGG" id="lrs:PX52LOC_02068"/>
<accession>A0A5C1ADM4</accession>
<evidence type="ECO:0000256" key="1">
    <source>
        <dbReference type="SAM" id="Phobius"/>
    </source>
</evidence>
<keyword evidence="3" id="KW-1185">Reference proteome</keyword>
<dbReference type="Proteomes" id="UP000324974">
    <property type="component" value="Chromosome"/>
</dbReference>
<dbReference type="AlphaFoldDB" id="A0A5C1ADM4"/>
<organism evidence="2 3">
    <name type="scientific">Limnoglobus roseus</name>
    <dbReference type="NCBI Taxonomy" id="2598579"/>
    <lineage>
        <taxon>Bacteria</taxon>
        <taxon>Pseudomonadati</taxon>
        <taxon>Planctomycetota</taxon>
        <taxon>Planctomycetia</taxon>
        <taxon>Gemmatales</taxon>
        <taxon>Gemmataceae</taxon>
        <taxon>Limnoglobus</taxon>
    </lineage>
</organism>
<feature type="transmembrane region" description="Helical" evidence="1">
    <location>
        <begin position="131"/>
        <end position="160"/>
    </location>
</feature>
<sequence>MNEYDDDRRDDYSNNPEREDILDAAHAKTKAPGILLIIFGAITFGLAALNTMQLKELDKTFDEAVVQNDEKIDADPKLTDDEKKQRKEMLAKAMDVAKKVVPPVVYANLGAGALLMLGGLCLIRLTAGWLVGLACVVGIIPFTTACCTGFPFGIWGLIALNNKIVRAGYRAKASMG</sequence>
<keyword evidence="1" id="KW-0812">Transmembrane</keyword>
<feature type="transmembrane region" description="Helical" evidence="1">
    <location>
        <begin position="31"/>
        <end position="49"/>
    </location>
</feature>
<evidence type="ECO:0000313" key="2">
    <source>
        <dbReference type="EMBL" id="QEL15158.1"/>
    </source>
</evidence>
<protein>
    <submittedName>
        <fullName evidence="2">Uncharacterized protein</fullName>
    </submittedName>
</protein>
<dbReference type="RefSeq" id="WP_149109997.1">
    <property type="nucleotide sequence ID" value="NZ_CP042425.1"/>
</dbReference>
<evidence type="ECO:0000313" key="3">
    <source>
        <dbReference type="Proteomes" id="UP000324974"/>
    </source>
</evidence>
<keyword evidence="1" id="KW-1133">Transmembrane helix</keyword>
<proteinExistence type="predicted"/>
<keyword evidence="1" id="KW-0472">Membrane</keyword>
<feature type="transmembrane region" description="Helical" evidence="1">
    <location>
        <begin position="104"/>
        <end position="125"/>
    </location>
</feature>
<dbReference type="OrthoDB" id="292737at2"/>